<evidence type="ECO:0000313" key="7">
    <source>
        <dbReference type="Proteomes" id="UP001239445"/>
    </source>
</evidence>
<dbReference type="InterPro" id="IPR009027">
    <property type="entry name" value="Ribosomal_bL9/RNase_H1_N"/>
</dbReference>
<sequence>MASHAVMLGPSSTCLACLRKLANPRTGVALSGGLSVINQIRSKSRFKRPQDQGVVVRLLEDIPKFGRKDAIFKVARGRMRNEWYPNNKAEYMTKTRFQELGLSRQDVGERDPSFGESHIPELPVEPEIPALNPSPEFDEIELRPLNADQTRELLDTLPESLQFARKPVTPSISPLIQASSGDPSGAIFGSVTTLDVANEIKRLLGSELDASPLLLGPDDIRFVDLEEGSDRIKALGRWAVDIAVQDQQGDVRPIRRSVEVLPSE</sequence>
<dbReference type="GO" id="GO:0006412">
    <property type="term" value="P:translation"/>
    <property type="evidence" value="ECO:0007669"/>
    <property type="project" value="InterPro"/>
</dbReference>
<feature type="region of interest" description="Disordered" evidence="4">
    <location>
        <begin position="105"/>
        <end position="127"/>
    </location>
</feature>
<dbReference type="SUPFAM" id="SSF55658">
    <property type="entry name" value="L9 N-domain-like"/>
    <property type="match status" value="1"/>
</dbReference>
<keyword evidence="3" id="KW-0687">Ribonucleoprotein</keyword>
<accession>A0AAJ0BKI1</accession>
<dbReference type="InterPro" id="IPR020070">
    <property type="entry name" value="Ribosomal_bL9_N"/>
</dbReference>
<dbReference type="Proteomes" id="UP001239445">
    <property type="component" value="Unassembled WGS sequence"/>
</dbReference>
<name>A0AAJ0BKI1_9PEZI</name>
<dbReference type="GO" id="GO:1990904">
    <property type="term" value="C:ribonucleoprotein complex"/>
    <property type="evidence" value="ECO:0007669"/>
    <property type="project" value="UniProtKB-KW"/>
</dbReference>
<keyword evidence="2" id="KW-0689">Ribosomal protein</keyword>
<dbReference type="AlphaFoldDB" id="A0AAJ0BKI1"/>
<reference evidence="6" key="1">
    <citation type="submission" date="2023-06" db="EMBL/GenBank/DDBJ databases">
        <title>Genome-scale phylogeny and comparative genomics of the fungal order Sordariales.</title>
        <authorList>
            <consortium name="Lawrence Berkeley National Laboratory"/>
            <person name="Hensen N."/>
            <person name="Bonometti L."/>
            <person name="Westerberg I."/>
            <person name="Brannstrom I.O."/>
            <person name="Guillou S."/>
            <person name="Cros-Aarteil S."/>
            <person name="Calhoun S."/>
            <person name="Haridas S."/>
            <person name="Kuo A."/>
            <person name="Mondo S."/>
            <person name="Pangilinan J."/>
            <person name="Riley R."/>
            <person name="Labutti K."/>
            <person name="Andreopoulos B."/>
            <person name="Lipzen A."/>
            <person name="Chen C."/>
            <person name="Yanf M."/>
            <person name="Daum C."/>
            <person name="Ng V."/>
            <person name="Clum A."/>
            <person name="Steindorff A."/>
            <person name="Ohm R."/>
            <person name="Martin F."/>
            <person name="Silar P."/>
            <person name="Natvig D."/>
            <person name="Lalanne C."/>
            <person name="Gautier V."/>
            <person name="Ament-Velasquez S.L."/>
            <person name="Kruys A."/>
            <person name="Hutchinson M.I."/>
            <person name="Powell A.J."/>
            <person name="Barry K."/>
            <person name="Miller A.N."/>
            <person name="Grigoriev I.V."/>
            <person name="Debuchy R."/>
            <person name="Gladieux P."/>
            <person name="Thoren M.H."/>
            <person name="Johannesson H."/>
        </authorList>
    </citation>
    <scope>NUCLEOTIDE SEQUENCE</scope>
    <source>
        <strain evidence="6">PSN4</strain>
    </source>
</reference>
<dbReference type="Gene3D" id="3.40.5.10">
    <property type="entry name" value="Ribosomal protein L9, N-terminal domain"/>
    <property type="match status" value="1"/>
</dbReference>
<comment type="caution">
    <text evidence="6">The sequence shown here is derived from an EMBL/GenBank/DDBJ whole genome shotgun (WGS) entry which is preliminary data.</text>
</comment>
<dbReference type="InterPro" id="IPR000244">
    <property type="entry name" value="Ribosomal_bL9"/>
</dbReference>
<evidence type="ECO:0000256" key="3">
    <source>
        <dbReference type="ARBA" id="ARBA00023274"/>
    </source>
</evidence>
<dbReference type="PANTHER" id="PTHR21368">
    <property type="entry name" value="50S RIBOSOMAL PROTEIN L9"/>
    <property type="match status" value="1"/>
</dbReference>
<evidence type="ECO:0000256" key="4">
    <source>
        <dbReference type="SAM" id="MobiDB-lite"/>
    </source>
</evidence>
<dbReference type="GO" id="GO:0005840">
    <property type="term" value="C:ribosome"/>
    <property type="evidence" value="ECO:0007669"/>
    <property type="project" value="UniProtKB-KW"/>
</dbReference>
<dbReference type="GO" id="GO:0003735">
    <property type="term" value="F:structural constituent of ribosome"/>
    <property type="evidence" value="ECO:0007669"/>
    <property type="project" value="InterPro"/>
</dbReference>
<dbReference type="InterPro" id="IPR036935">
    <property type="entry name" value="Ribosomal_bL9_N_sf"/>
</dbReference>
<evidence type="ECO:0000259" key="5">
    <source>
        <dbReference type="Pfam" id="PF01281"/>
    </source>
</evidence>
<dbReference type="EMBL" id="MU839830">
    <property type="protein sequence ID" value="KAK1757566.1"/>
    <property type="molecule type" value="Genomic_DNA"/>
</dbReference>
<feature type="domain" description="Ribosomal protein L9" evidence="5">
    <location>
        <begin position="56"/>
        <end position="99"/>
    </location>
</feature>
<proteinExistence type="inferred from homology"/>
<protein>
    <recommendedName>
        <fullName evidence="5">Ribosomal protein L9 domain-containing protein</fullName>
    </recommendedName>
</protein>
<keyword evidence="7" id="KW-1185">Reference proteome</keyword>
<evidence type="ECO:0000313" key="6">
    <source>
        <dbReference type="EMBL" id="KAK1757566.1"/>
    </source>
</evidence>
<comment type="similarity">
    <text evidence="1">Belongs to the bacterial ribosomal protein bL9 family.</text>
</comment>
<gene>
    <name evidence="6" type="ORF">QBC47DRAFT_376380</name>
</gene>
<organism evidence="6 7">
    <name type="scientific">Echria macrotheca</name>
    <dbReference type="NCBI Taxonomy" id="438768"/>
    <lineage>
        <taxon>Eukaryota</taxon>
        <taxon>Fungi</taxon>
        <taxon>Dikarya</taxon>
        <taxon>Ascomycota</taxon>
        <taxon>Pezizomycotina</taxon>
        <taxon>Sordariomycetes</taxon>
        <taxon>Sordariomycetidae</taxon>
        <taxon>Sordariales</taxon>
        <taxon>Schizotheciaceae</taxon>
        <taxon>Echria</taxon>
    </lineage>
</organism>
<evidence type="ECO:0000256" key="1">
    <source>
        <dbReference type="ARBA" id="ARBA00010605"/>
    </source>
</evidence>
<dbReference type="Pfam" id="PF01281">
    <property type="entry name" value="Ribosomal_L9_N"/>
    <property type="match status" value="1"/>
</dbReference>
<evidence type="ECO:0000256" key="2">
    <source>
        <dbReference type="ARBA" id="ARBA00022980"/>
    </source>
</evidence>